<dbReference type="Proteomes" id="UP000242770">
    <property type="component" value="Unassembled WGS sequence"/>
</dbReference>
<dbReference type="GO" id="GO:0008270">
    <property type="term" value="F:zinc ion binding"/>
    <property type="evidence" value="ECO:0007669"/>
    <property type="project" value="UniProtKB-KW"/>
</dbReference>
<evidence type="ECO:0000256" key="5">
    <source>
        <dbReference type="ARBA" id="ARBA00022728"/>
    </source>
</evidence>
<feature type="domain" description="C3H1-type" evidence="15">
    <location>
        <begin position="113"/>
        <end position="135"/>
    </location>
</feature>
<dbReference type="GO" id="GO:0008380">
    <property type="term" value="P:RNA splicing"/>
    <property type="evidence" value="ECO:0007669"/>
    <property type="project" value="UniProtKB-KW"/>
</dbReference>
<feature type="compositionally biased region" description="Basic and acidic residues" evidence="13">
    <location>
        <begin position="347"/>
        <end position="356"/>
    </location>
</feature>
<proteinExistence type="inferred from homology"/>
<reference evidence="17" key="2">
    <citation type="submission" date="2014-06" db="EMBL/GenBank/DDBJ databases">
        <authorList>
            <person name="Berkman J.Paul."/>
        </authorList>
    </citation>
    <scope>NUCLEOTIDE SEQUENCE [LARGE SCALE GENOMIC DNA]</scope>
</reference>
<evidence type="ECO:0000256" key="4">
    <source>
        <dbReference type="ARBA" id="ARBA00022723"/>
    </source>
</evidence>
<comment type="subcellular location">
    <subcellularLocation>
        <location evidence="1">Nucleus</location>
    </subcellularLocation>
</comment>
<feature type="compositionally biased region" description="Polar residues" evidence="13">
    <location>
        <begin position="414"/>
        <end position="451"/>
    </location>
</feature>
<dbReference type="InterPro" id="IPR012677">
    <property type="entry name" value="Nucleotide-bd_a/b_plait_sf"/>
</dbReference>
<dbReference type="AlphaFoldDB" id="A0A0F7S8Z3"/>
<keyword evidence="6 12" id="KW-0863">Zinc-finger</keyword>
<evidence type="ECO:0000259" key="15">
    <source>
        <dbReference type="PROSITE" id="PS50103"/>
    </source>
</evidence>
<evidence type="ECO:0000313" key="18">
    <source>
        <dbReference type="Proteomes" id="UP000242770"/>
    </source>
</evidence>
<evidence type="ECO:0000256" key="2">
    <source>
        <dbReference type="ARBA" id="ARBA00008024"/>
    </source>
</evidence>
<evidence type="ECO:0000256" key="10">
    <source>
        <dbReference type="ARBA" id="ARBA00023242"/>
    </source>
</evidence>
<keyword evidence="4 12" id="KW-0479">Metal-binding</keyword>
<dbReference type="SMART" id="SM00360">
    <property type="entry name" value="RRM"/>
    <property type="match status" value="1"/>
</dbReference>
<feature type="region of interest" description="Disordered" evidence="13">
    <location>
        <begin position="184"/>
        <end position="240"/>
    </location>
</feature>
<dbReference type="CDD" id="cd12360">
    <property type="entry name" value="RRM_cwf2"/>
    <property type="match status" value="1"/>
</dbReference>
<dbReference type="Gene3D" id="3.30.70.330">
    <property type="match status" value="1"/>
</dbReference>
<keyword evidence="3" id="KW-0507">mRNA processing</keyword>
<dbReference type="PROSITE" id="PS50102">
    <property type="entry name" value="RRM"/>
    <property type="match status" value="1"/>
</dbReference>
<sequence length="468" mass="51909">MSEAQVECVEAPSQVASTSYQPRPARRQVTQAKFNAIREAFSARPESAGTFNIWYENYAGVDREENEAQKAKRETRCDIARDSGYTKADIILKTQAARIQQGTSISPDEVVYCCIHFARGCCPHGVECNFLHRLPRPNDFPSQGRDCFGREKLGNYKDDMSGTGSLSKINRTLYVGRIHEEHGVSAPTSTNTAWRDGGKTLKGGRSVNDVKKQNGPRQRQDPKSYRPQHNSVRPETDNATERVVRRHFSEWGEIDRLRVLTGRSCAFVTYKYEANAQFAKEAMLNQSLDHNEIINVRWASDDPNPAAQKRNQEQMRRAGERAIMAGMSAQAIGAQQALRALEALEHPSSHADDAAGKRRRITQQAQDEEEEMRRLEEENERGWAELARERQAALAAAAQTQASQAQAAPSPSTTNANGSLLHSDTMSNLASLQNLRPKQSGASNTQPTNAFNGLGSLAAYGTDSEDDN</sequence>
<gene>
    <name evidence="17" type="primary">SSCI75760.1</name>
    <name evidence="16" type="ORF">SPSC_06496</name>
</gene>
<dbReference type="PROSITE" id="PS50103">
    <property type="entry name" value="ZF_C3H1"/>
    <property type="match status" value="1"/>
</dbReference>
<evidence type="ECO:0000313" key="16">
    <source>
        <dbReference type="EMBL" id="CDU26302.1"/>
    </source>
</evidence>
<dbReference type="GO" id="GO:0006397">
    <property type="term" value="P:mRNA processing"/>
    <property type="evidence" value="ECO:0007669"/>
    <property type="project" value="UniProtKB-KW"/>
</dbReference>
<evidence type="ECO:0000256" key="11">
    <source>
        <dbReference type="PROSITE-ProRule" id="PRU00176"/>
    </source>
</evidence>
<dbReference type="InterPro" id="IPR039171">
    <property type="entry name" value="Cwc2/Slt11"/>
</dbReference>
<dbReference type="InterPro" id="IPR000571">
    <property type="entry name" value="Znf_CCCH"/>
</dbReference>
<dbReference type="InterPro" id="IPR000504">
    <property type="entry name" value="RRM_dom"/>
</dbReference>
<comment type="similarity">
    <text evidence="2">Belongs to the RRM CWC2 family.</text>
</comment>
<evidence type="ECO:0000256" key="3">
    <source>
        <dbReference type="ARBA" id="ARBA00022664"/>
    </source>
</evidence>
<dbReference type="Pfam" id="PF16131">
    <property type="entry name" value="Torus"/>
    <property type="match status" value="1"/>
</dbReference>
<dbReference type="Pfam" id="PF00076">
    <property type="entry name" value="RRM_1"/>
    <property type="match status" value="1"/>
</dbReference>
<dbReference type="EMBL" id="CCFA01004622">
    <property type="protein sequence ID" value="CDW99382.1"/>
    <property type="molecule type" value="Genomic_DNA"/>
</dbReference>
<organism evidence="17 18">
    <name type="scientific">Sporisorium scitamineum</name>
    <dbReference type="NCBI Taxonomy" id="49012"/>
    <lineage>
        <taxon>Eukaryota</taxon>
        <taxon>Fungi</taxon>
        <taxon>Dikarya</taxon>
        <taxon>Basidiomycota</taxon>
        <taxon>Ustilaginomycotina</taxon>
        <taxon>Ustilaginomycetes</taxon>
        <taxon>Ustilaginales</taxon>
        <taxon>Ustilaginaceae</taxon>
        <taxon>Sporisorium</taxon>
    </lineage>
</organism>
<dbReference type="GO" id="GO:0017070">
    <property type="term" value="F:U6 snRNA binding"/>
    <property type="evidence" value="ECO:0007669"/>
    <property type="project" value="TreeGrafter"/>
</dbReference>
<dbReference type="SUPFAM" id="SSF54928">
    <property type="entry name" value="RNA-binding domain, RBD"/>
    <property type="match status" value="1"/>
</dbReference>
<feature type="compositionally biased region" description="Basic and acidic residues" evidence="13">
    <location>
        <begin position="208"/>
        <end position="224"/>
    </location>
</feature>
<dbReference type="STRING" id="49012.A0A0F7S8Z3"/>
<keyword evidence="8 11" id="KW-0694">RNA-binding</keyword>
<evidence type="ECO:0000256" key="9">
    <source>
        <dbReference type="ARBA" id="ARBA00023187"/>
    </source>
</evidence>
<keyword evidence="9" id="KW-0508">mRNA splicing</keyword>
<protein>
    <submittedName>
        <fullName evidence="16">Related to CWC2-involved in mRNA splicing</fullName>
    </submittedName>
</protein>
<keyword evidence="5" id="KW-0747">Spliceosome</keyword>
<reference evidence="18" key="3">
    <citation type="submission" date="2014-06" db="EMBL/GenBank/DDBJ databases">
        <authorList>
            <person name="Berkman P.J."/>
        </authorList>
    </citation>
    <scope>NUCLEOTIDE SEQUENCE [LARGE SCALE GENOMIC DNA]</scope>
</reference>
<dbReference type="InterPro" id="IPR034181">
    <property type="entry name" value="Cwc2_RRM"/>
</dbReference>
<feature type="compositionally biased region" description="Basic and acidic residues" evidence="13">
    <location>
        <begin position="371"/>
        <end position="391"/>
    </location>
</feature>
<dbReference type="GO" id="GO:0071007">
    <property type="term" value="C:U2-type catalytic step 2 spliceosome"/>
    <property type="evidence" value="ECO:0007669"/>
    <property type="project" value="TreeGrafter"/>
</dbReference>
<evidence type="ECO:0000256" key="7">
    <source>
        <dbReference type="ARBA" id="ARBA00022833"/>
    </source>
</evidence>
<name>A0A0F7S8Z3_9BASI</name>
<evidence type="ECO:0000256" key="8">
    <source>
        <dbReference type="ARBA" id="ARBA00022884"/>
    </source>
</evidence>
<feature type="compositionally biased region" description="Low complexity" evidence="13">
    <location>
        <begin position="392"/>
        <end position="413"/>
    </location>
</feature>
<accession>A0A0F7S8Z3</accession>
<reference evidence="16" key="1">
    <citation type="submission" date="2014-06" db="EMBL/GenBank/DDBJ databases">
        <authorList>
            <person name="Ju J."/>
            <person name="Zhang J."/>
        </authorList>
    </citation>
    <scope>NUCLEOTIDE SEQUENCE</scope>
    <source>
        <strain evidence="16">SscI8</strain>
    </source>
</reference>
<keyword evidence="10" id="KW-0539">Nucleus</keyword>
<keyword evidence="18" id="KW-1185">Reference proteome</keyword>
<dbReference type="InterPro" id="IPR035979">
    <property type="entry name" value="RBD_domain_sf"/>
</dbReference>
<evidence type="ECO:0000256" key="12">
    <source>
        <dbReference type="PROSITE-ProRule" id="PRU00723"/>
    </source>
</evidence>
<dbReference type="GO" id="GO:0071006">
    <property type="term" value="C:U2-type catalytic step 1 spliceosome"/>
    <property type="evidence" value="ECO:0007669"/>
    <property type="project" value="TreeGrafter"/>
</dbReference>
<keyword evidence="7 12" id="KW-0862">Zinc</keyword>
<feature type="zinc finger region" description="C3H1-type" evidence="12">
    <location>
        <begin position="113"/>
        <end position="135"/>
    </location>
</feature>
<dbReference type="OrthoDB" id="10251848at2759"/>
<evidence type="ECO:0000256" key="13">
    <source>
        <dbReference type="SAM" id="MobiDB-lite"/>
    </source>
</evidence>
<evidence type="ECO:0000313" key="17">
    <source>
        <dbReference type="EMBL" id="CDW99382.1"/>
    </source>
</evidence>
<dbReference type="GO" id="GO:0000974">
    <property type="term" value="C:Prp19 complex"/>
    <property type="evidence" value="ECO:0007669"/>
    <property type="project" value="TreeGrafter"/>
</dbReference>
<evidence type="ECO:0000256" key="6">
    <source>
        <dbReference type="ARBA" id="ARBA00022771"/>
    </source>
</evidence>
<feature type="domain" description="RRM" evidence="14">
    <location>
        <begin position="234"/>
        <end position="301"/>
    </location>
</feature>
<dbReference type="GO" id="GO:0036002">
    <property type="term" value="F:pre-mRNA binding"/>
    <property type="evidence" value="ECO:0007669"/>
    <property type="project" value="TreeGrafter"/>
</dbReference>
<dbReference type="InterPro" id="IPR032297">
    <property type="entry name" value="Torus"/>
</dbReference>
<dbReference type="EMBL" id="LK056694">
    <property type="protein sequence ID" value="CDU26302.1"/>
    <property type="molecule type" value="Genomic_DNA"/>
</dbReference>
<dbReference type="PANTHER" id="PTHR14089:SF2">
    <property type="entry name" value="PRE-MRNA-SPLICING FACTOR CWC2"/>
    <property type="match status" value="1"/>
</dbReference>
<dbReference type="PANTHER" id="PTHR14089">
    <property type="entry name" value="PRE-MRNA-SPLICING FACTOR RBM22"/>
    <property type="match status" value="1"/>
</dbReference>
<feature type="region of interest" description="Disordered" evidence="13">
    <location>
        <begin position="347"/>
        <end position="468"/>
    </location>
</feature>
<evidence type="ECO:0000259" key="14">
    <source>
        <dbReference type="PROSITE" id="PS50102"/>
    </source>
</evidence>
<evidence type="ECO:0000256" key="1">
    <source>
        <dbReference type="ARBA" id="ARBA00004123"/>
    </source>
</evidence>